<proteinExistence type="predicted"/>
<feature type="compositionally biased region" description="Basic and acidic residues" evidence="2">
    <location>
        <begin position="23"/>
        <end position="34"/>
    </location>
</feature>
<dbReference type="InterPro" id="IPR040850">
    <property type="entry name" value="Knl1_RWD_C"/>
</dbReference>
<comment type="caution">
    <text evidence="4">The sequence shown here is derived from an EMBL/GenBank/DDBJ whole genome shotgun (WGS) entry which is preliminary data.</text>
</comment>
<feature type="compositionally biased region" description="Polar residues" evidence="2">
    <location>
        <begin position="646"/>
        <end position="655"/>
    </location>
</feature>
<dbReference type="Pfam" id="PF15402">
    <property type="entry name" value="MELT_2"/>
    <property type="match status" value="6"/>
</dbReference>
<evidence type="ECO:0000259" key="3">
    <source>
        <dbReference type="SMART" id="SM00787"/>
    </source>
</evidence>
<feature type="compositionally biased region" description="Low complexity" evidence="2">
    <location>
        <begin position="682"/>
        <end position="691"/>
    </location>
</feature>
<feature type="compositionally biased region" description="Basic and acidic residues" evidence="2">
    <location>
        <begin position="788"/>
        <end position="819"/>
    </location>
</feature>
<evidence type="ECO:0000256" key="2">
    <source>
        <dbReference type="SAM" id="MobiDB-lite"/>
    </source>
</evidence>
<feature type="domain" description="Spc7 kinetochore protein" evidence="3">
    <location>
        <begin position="956"/>
        <end position="1276"/>
    </location>
</feature>
<dbReference type="EMBL" id="JAZAVJ010000135">
    <property type="protein sequence ID" value="KAK7413230.1"/>
    <property type="molecule type" value="Genomic_DNA"/>
</dbReference>
<protein>
    <recommendedName>
        <fullName evidence="3">Spc7 kinetochore protein domain-containing protein</fullName>
    </recommendedName>
</protein>
<dbReference type="PANTHER" id="PTHR28260">
    <property type="entry name" value="SPINDLE POLE BODY COMPONENT SPC105"/>
    <property type="match status" value="1"/>
</dbReference>
<feature type="compositionally biased region" description="Basic and acidic residues" evidence="2">
    <location>
        <begin position="135"/>
        <end position="155"/>
    </location>
</feature>
<keyword evidence="1" id="KW-0175">Coiled coil</keyword>
<feature type="compositionally biased region" description="Polar residues" evidence="2">
    <location>
        <begin position="334"/>
        <end position="344"/>
    </location>
</feature>
<feature type="region of interest" description="Disordered" evidence="2">
    <location>
        <begin position="774"/>
        <end position="936"/>
    </location>
</feature>
<reference evidence="4 5" key="1">
    <citation type="journal article" date="2025" name="Microbiol. Resour. Announc.">
        <title>Draft genome sequences for Neonectria magnoliae and Neonectria punicea, canker pathogens of Liriodendron tulipifera and Acer saccharum in West Virginia.</title>
        <authorList>
            <person name="Petronek H.M."/>
            <person name="Kasson M.T."/>
            <person name="Metheny A.M."/>
            <person name="Stauder C.M."/>
            <person name="Lovett B."/>
            <person name="Lynch S.C."/>
            <person name="Garnas J.R."/>
            <person name="Kasson L.R."/>
            <person name="Stajich J.E."/>
        </authorList>
    </citation>
    <scope>NUCLEOTIDE SEQUENCE [LARGE SCALE GENOMIC DNA]</scope>
    <source>
        <strain evidence="4 5">NRRL 64653</strain>
    </source>
</reference>
<gene>
    <name evidence="4" type="ORF">QQX98_007889</name>
</gene>
<dbReference type="Proteomes" id="UP001498476">
    <property type="component" value="Unassembled WGS sequence"/>
</dbReference>
<dbReference type="SMART" id="SM01315">
    <property type="entry name" value="Spc7_N"/>
    <property type="match status" value="1"/>
</dbReference>
<feature type="compositionally biased region" description="Low complexity" evidence="2">
    <location>
        <begin position="698"/>
        <end position="707"/>
    </location>
</feature>
<organism evidence="4 5">
    <name type="scientific">Neonectria punicea</name>
    <dbReference type="NCBI Taxonomy" id="979145"/>
    <lineage>
        <taxon>Eukaryota</taxon>
        <taxon>Fungi</taxon>
        <taxon>Dikarya</taxon>
        <taxon>Ascomycota</taxon>
        <taxon>Pezizomycotina</taxon>
        <taxon>Sordariomycetes</taxon>
        <taxon>Hypocreomycetidae</taxon>
        <taxon>Hypocreales</taxon>
        <taxon>Nectriaceae</taxon>
        <taxon>Neonectria</taxon>
    </lineage>
</organism>
<name>A0ABR1GWN2_9HYPO</name>
<feature type="compositionally biased region" description="Polar residues" evidence="2">
    <location>
        <begin position="669"/>
        <end position="678"/>
    </location>
</feature>
<evidence type="ECO:0000313" key="5">
    <source>
        <dbReference type="Proteomes" id="UP001498476"/>
    </source>
</evidence>
<dbReference type="Pfam" id="PF08317">
    <property type="entry name" value="Spc7"/>
    <property type="match status" value="1"/>
</dbReference>
<feature type="region of interest" description="Disordered" evidence="2">
    <location>
        <begin position="590"/>
        <end position="750"/>
    </location>
</feature>
<dbReference type="Pfam" id="PF18210">
    <property type="entry name" value="Knl1_RWD_C"/>
    <property type="match status" value="1"/>
</dbReference>
<feature type="compositionally biased region" description="Acidic residues" evidence="2">
    <location>
        <begin position="246"/>
        <end position="267"/>
    </location>
</feature>
<sequence length="1457" mass="160617">MAPSADATVPATRRTRKSISTHTDLRRALEKENATVDVGSTLAASRKKSRSKSLGPGGLDALRQGSGNRRAVRQQSLAASAKPPRSILKPTIAALPEIPPMKPKQPDLIDFGEPTKETTIVNPIAAESNGSKVAVRTEEEQQAAAREREERDRRDARRKSMANRRVSFAAEATLHTFHEIEYPQDSTTSTDATRRNSTHAKSQNDPESTVDEDELYQIKQRRSSGPPPIEFHDSDDDTNTSTVYSDDSEVEEINDVEDDGSSSDSDDGTMMTIDAEEVTGTTAASDRSADETGESSTLDEALRLAARTAGNQRLGDDDSEDEEEFIPSFGWGNQGNKQNAATQDQENRPPPPQPLQAQQLGGGDTETDTDMDMDMDVTRAVGGIIRSVVAQEPEAEEEMSMDVTRAFGGIVPQIQAKKQQQAVVDDDDDEDDDVPMEEATMELTTAIGGIHQPVPDEEDESEDNEDMSMELTTVMGGVLAQQKRKSIAPPLRRTVNQTKNLGTDDTAMDMDMDMTVGVGRIITASRDNEGSDQDDDDADITMGMEMTTAIGGIINNGTNGARNLGKRIMEQEADMPDSPVKAVMATVNQNSPKKQPAVQTPAEASPETISPGLSAFHGSGLRRSIGPQASKPRSPSKKLRTPSPAKPSTTPQSTSRKAKTPTPVKPSTPRGNSLSATKVTPRASARSSRSASPKRQPPTRLSSRTPSPVKPAQRKSLFQEDSMTGSRTPTVVLTPRRLSGIGADRPGLGSPQVAALFDRRGSIGDVAKEFIPGQKGVQFQDPQELVEEVERERQEEEDKENRRKILEREADGFQDDREATLNLREMIDSMSPKRNPLKGRKSLHVGSAAGVLGKRPSELDDEEEAQDNDGVKRLRGHQSSPVKNVKLQHPPSKAETTGRLTKSFRKSLQPNIHSSTPTLSSPHKPSPATTPKNQGRFKDVQEDHTDYMVDFTDSTVKDAAQLEDEADGERIHLQDFLNMTSIRFMELTTTKRRHTIVPGNLQGGFTAEGKDDLSLERCVVAGACTVPTLELYQHSCRELKKYISEGRRMVKEIETDTFEENPTLFREYMAATPEVKALMDNQFKNVKTHARLLSKAMWYEWRMKLQDGLKEGLLRIDEGMEADEVCLKEQKALLDSVMPALQARFKSVVEESSNLEEVAQELADCDPSDLEAAREDLSSLDADIEHKKRLIAQLREQFKASEADVESLTTQKQQCLEDIKESERVREECRGWTSTEVNSLKACADAIEREHGWAVTGISGTTLSMAYKREIEIVFDIASFRSHQPSSRIDLWYIADTRERDPLPNTIEKEFLLQCIRDHIRVLPQSRTKTSDLLNMVQLAWDKADWVSSQINSLNVTFPTTVKKTSDSSVAMATSLLLVPLETRVEVILNLRGQSGPDGLEVAINPEAKVVYGEHFNVAKVGEFLGTRIGKHVGAGEEEWSDVLVELHARLIARGKK</sequence>
<dbReference type="PANTHER" id="PTHR28260:SF1">
    <property type="entry name" value="SPINDLE POLE BODY COMPONENT SPC105"/>
    <property type="match status" value="1"/>
</dbReference>
<feature type="region of interest" description="Disordered" evidence="2">
    <location>
        <begin position="1"/>
        <end position="373"/>
    </location>
</feature>
<feature type="compositionally biased region" description="Polar residues" evidence="2">
    <location>
        <begin position="719"/>
        <end position="731"/>
    </location>
</feature>
<dbReference type="InterPro" id="IPR013253">
    <property type="entry name" value="Spc7_domain"/>
</dbReference>
<accession>A0ABR1GWN2</accession>
<keyword evidence="5" id="KW-1185">Reference proteome</keyword>
<dbReference type="SMART" id="SM00787">
    <property type="entry name" value="Spc7"/>
    <property type="match status" value="1"/>
</dbReference>
<evidence type="ECO:0000313" key="4">
    <source>
        <dbReference type="EMBL" id="KAK7413230.1"/>
    </source>
</evidence>
<feature type="coiled-coil region" evidence="1">
    <location>
        <begin position="1170"/>
        <end position="1225"/>
    </location>
</feature>
<dbReference type="InterPro" id="IPR033338">
    <property type="entry name" value="Spc105/Spc7"/>
</dbReference>
<evidence type="ECO:0000256" key="1">
    <source>
        <dbReference type="SAM" id="Coils"/>
    </source>
</evidence>
<feature type="compositionally biased region" description="Polar residues" evidence="2">
    <location>
        <begin position="894"/>
        <end position="933"/>
    </location>
</feature>